<feature type="chain" id="PRO_5004067125" evidence="2">
    <location>
        <begin position="30"/>
        <end position="287"/>
    </location>
</feature>
<dbReference type="Proteomes" id="UP000030653">
    <property type="component" value="Unassembled WGS sequence"/>
</dbReference>
<dbReference type="GeneID" id="63682665"/>
<name>M5FSD0_DACPD</name>
<protein>
    <submittedName>
        <fullName evidence="3">Uncharacterized protein</fullName>
    </submittedName>
</protein>
<reference evidence="3 4" key="1">
    <citation type="journal article" date="2012" name="Science">
        <title>The Paleozoic origin of enzymatic lignin decomposition reconstructed from 31 fungal genomes.</title>
        <authorList>
            <person name="Floudas D."/>
            <person name="Binder M."/>
            <person name="Riley R."/>
            <person name="Barry K."/>
            <person name="Blanchette R.A."/>
            <person name="Henrissat B."/>
            <person name="Martinez A.T."/>
            <person name="Otillar R."/>
            <person name="Spatafora J.W."/>
            <person name="Yadav J.S."/>
            <person name="Aerts A."/>
            <person name="Benoit I."/>
            <person name="Boyd A."/>
            <person name="Carlson A."/>
            <person name="Copeland A."/>
            <person name="Coutinho P.M."/>
            <person name="de Vries R.P."/>
            <person name="Ferreira P."/>
            <person name="Findley K."/>
            <person name="Foster B."/>
            <person name="Gaskell J."/>
            <person name="Glotzer D."/>
            <person name="Gorecki P."/>
            <person name="Heitman J."/>
            <person name="Hesse C."/>
            <person name="Hori C."/>
            <person name="Igarashi K."/>
            <person name="Jurgens J.A."/>
            <person name="Kallen N."/>
            <person name="Kersten P."/>
            <person name="Kohler A."/>
            <person name="Kuees U."/>
            <person name="Kumar T.K.A."/>
            <person name="Kuo A."/>
            <person name="LaButti K."/>
            <person name="Larrondo L.F."/>
            <person name="Lindquist E."/>
            <person name="Ling A."/>
            <person name="Lombard V."/>
            <person name="Lucas S."/>
            <person name="Lundell T."/>
            <person name="Martin R."/>
            <person name="McLaughlin D.J."/>
            <person name="Morgenstern I."/>
            <person name="Morin E."/>
            <person name="Murat C."/>
            <person name="Nagy L.G."/>
            <person name="Nolan M."/>
            <person name="Ohm R.A."/>
            <person name="Patyshakuliyeva A."/>
            <person name="Rokas A."/>
            <person name="Ruiz-Duenas F.J."/>
            <person name="Sabat G."/>
            <person name="Salamov A."/>
            <person name="Samejima M."/>
            <person name="Schmutz J."/>
            <person name="Slot J.C."/>
            <person name="St John F."/>
            <person name="Stenlid J."/>
            <person name="Sun H."/>
            <person name="Sun S."/>
            <person name="Syed K."/>
            <person name="Tsang A."/>
            <person name="Wiebenga A."/>
            <person name="Young D."/>
            <person name="Pisabarro A."/>
            <person name="Eastwood D.C."/>
            <person name="Martin F."/>
            <person name="Cullen D."/>
            <person name="Grigoriev I.V."/>
            <person name="Hibbett D.S."/>
        </authorList>
    </citation>
    <scope>NUCLEOTIDE SEQUENCE [LARGE SCALE GENOMIC DNA]</scope>
    <source>
        <strain evidence="3 4">DJM-731 SS1</strain>
    </source>
</reference>
<feature type="region of interest" description="Disordered" evidence="1">
    <location>
        <begin position="171"/>
        <end position="212"/>
    </location>
</feature>
<feature type="signal peptide" evidence="2">
    <location>
        <begin position="1"/>
        <end position="29"/>
    </location>
</feature>
<sequence length="287" mass="31083">MRPSLAAPLLPSLSLLILLTIPSIPGTLSLPIPRDEATQGLDLRALELLEEHQARAAEDSYRHIAPGEGTGATGQILPAAAAAVPLQGSDAAQPVAVPSTGDSAASSSYALGRLTNSFMPAMEGEVENTMFTIERKDAEAALLHMETVKRGLESLEALLKSAASLTRLSAFRGLGTPPEPPTLRTPPKALSDDPALHKSPRLRRPSSPENILDDVPDLMHNEHAHLADLYYGAYPSDELFYNKDVHNDLREPVPLVPVNVEKFRDYSAHPRMTAEEFFGRNRKKGTH</sequence>
<evidence type="ECO:0000313" key="3">
    <source>
        <dbReference type="EMBL" id="EJT98084.1"/>
    </source>
</evidence>
<dbReference type="HOGENOM" id="CLU_969846_0_0_1"/>
<evidence type="ECO:0000256" key="1">
    <source>
        <dbReference type="SAM" id="MobiDB-lite"/>
    </source>
</evidence>
<dbReference type="OrthoDB" id="3365151at2759"/>
<evidence type="ECO:0000256" key="2">
    <source>
        <dbReference type="SAM" id="SignalP"/>
    </source>
</evidence>
<proteinExistence type="predicted"/>
<keyword evidence="2" id="KW-0732">Signal</keyword>
<keyword evidence="4" id="KW-1185">Reference proteome</keyword>
<accession>M5FSD0</accession>
<dbReference type="AlphaFoldDB" id="M5FSD0"/>
<organism evidence="3 4">
    <name type="scientific">Dacryopinax primogenitus (strain DJM 731)</name>
    <name type="common">Brown rot fungus</name>
    <dbReference type="NCBI Taxonomy" id="1858805"/>
    <lineage>
        <taxon>Eukaryota</taxon>
        <taxon>Fungi</taxon>
        <taxon>Dikarya</taxon>
        <taxon>Basidiomycota</taxon>
        <taxon>Agaricomycotina</taxon>
        <taxon>Dacrymycetes</taxon>
        <taxon>Dacrymycetales</taxon>
        <taxon>Dacrymycetaceae</taxon>
        <taxon>Dacryopinax</taxon>
    </lineage>
</organism>
<gene>
    <name evidence="3" type="ORF">DACRYDRAFT_102003</name>
</gene>
<evidence type="ECO:0000313" key="4">
    <source>
        <dbReference type="Proteomes" id="UP000030653"/>
    </source>
</evidence>
<dbReference type="RefSeq" id="XP_040624982.1">
    <property type="nucleotide sequence ID" value="XM_040767603.1"/>
</dbReference>
<dbReference type="EMBL" id="JH795874">
    <property type="protein sequence ID" value="EJT98084.1"/>
    <property type="molecule type" value="Genomic_DNA"/>
</dbReference>